<feature type="region of interest" description="Disordered" evidence="1">
    <location>
        <begin position="1123"/>
        <end position="1166"/>
    </location>
</feature>
<dbReference type="Pfam" id="PF07727">
    <property type="entry name" value="RVT_2"/>
    <property type="match status" value="1"/>
</dbReference>
<feature type="compositionally biased region" description="Low complexity" evidence="1">
    <location>
        <begin position="415"/>
        <end position="431"/>
    </location>
</feature>
<keyword evidence="4" id="KW-1185">Reference proteome</keyword>
<dbReference type="Gene3D" id="3.30.420.10">
    <property type="entry name" value="Ribonuclease H-like superfamily/Ribonuclease H"/>
    <property type="match status" value="1"/>
</dbReference>
<evidence type="ECO:0000259" key="2">
    <source>
        <dbReference type="PROSITE" id="PS50994"/>
    </source>
</evidence>
<evidence type="ECO:0000313" key="3">
    <source>
        <dbReference type="EMBL" id="CAE7490476.1"/>
    </source>
</evidence>
<organism evidence="3 4">
    <name type="scientific">Symbiodinium natans</name>
    <dbReference type="NCBI Taxonomy" id="878477"/>
    <lineage>
        <taxon>Eukaryota</taxon>
        <taxon>Sar</taxon>
        <taxon>Alveolata</taxon>
        <taxon>Dinophyceae</taxon>
        <taxon>Suessiales</taxon>
        <taxon>Symbiodiniaceae</taxon>
        <taxon>Symbiodinium</taxon>
    </lineage>
</organism>
<dbReference type="PROSITE" id="PS50994">
    <property type="entry name" value="INTEGRASE"/>
    <property type="match status" value="1"/>
</dbReference>
<feature type="region of interest" description="Disordered" evidence="1">
    <location>
        <begin position="412"/>
        <end position="446"/>
    </location>
</feature>
<feature type="compositionally biased region" description="Polar residues" evidence="1">
    <location>
        <begin position="1911"/>
        <end position="1923"/>
    </location>
</feature>
<sequence>MTVAGLRYRQKVYDAAPTVTKNGSFIYGGSPEDYHEWEFRTQLRIAAQEQRSRKVRKKKKDESFTTSSKPETGKKERTPKGASSERGSEHGPRSEGSFDGMEGFIHEDADERGRDQDGDSEEVDDGRMETVLKVLEGLRGDAFQKAKDLGIAKLGEKNGLQVLIDEIKRMVFPLGTQEAQALFRSGQDKFGPLARQQIESVVSYVGRRRRWWLLMQQLDPRISLSDSLRAELLLELSGLTRDQQLMIKACAGGIDTFEGYAKIMIEHHGLIHLRSQRILGSQAFIATLSDSSDDDEDCLVISDGGQGTSHAMMAYKAGATPKSSAAPRLSPSQVRDLGSQVVPPGGNQRFKFGQHTGLSFEEVTWKYPGYAVWGFKEKKPSLYLAAYLDWVRNYYEIDEDTVEVTRREIPLDRMGPSQASGPSGQGAQVSAPASSSHYTAKKKPPNPPLPVKCRVCKDVSTHGTNAYVTVRTCRDCGHVEKIKKTQPEKKDITQCSHENTSRLGSSRSTMRVFCKDCGNFIDEMPREEAKRRETTGKSIASATSQSFDLVSNIYQDITNETQLSTAQVLRVLDDLRTQVENELVAQDCAGEVPSIKVGTLHAIVQDSVLAAVVEEERPQPPTTTQIPDMPSRARAFPGHSMSAAAGSERRRTTMSDMDEDSLSGYMAVLQDDEVTLTLPEVDLMSSPDTYAVLDEGANSSVAGGVWMRNTEQKLHRLGFEAPWMSSEAKTFNGLDSTTSTLGTRRVPFSILLFDLDRSGKGKTYEGDEPELSGRNLVSGLLDVHVLPESNNAPLLLSQFAQCRLGLVKNMRDFTCTILRDNIEMHGGELGFTDGPVNPDPASLVSSDKPSSSGDLLDVSSDRLHTAATSTTFPGEAETSGGSLSSDFLPDAASLDTSANMAASRPAGNRTTVFIGSVGVRINSWASQWKAYADGHKQYDSEAKRAALELVRSVFGPQVPSNASCFVCDLAAVSDPAPITNHIGKNPAILDRVAHAPALVNALAGLRTWVAKSTRPSSMYILFICTAARHRSVAACELTTAILDAECNFEIVHPGRDDCWASMRSCFGRCSSCSWESTNHPAAVAKVMKDMRRSIAYTHVSWDEPTLRGSGWYGPWRRAVPSQEVVDLEQETPRPSQRHPGAYSGTDRVREVPTSSGASDRDLSSQEAALQAENARLRMELLAAENDRLRSELQSLQGGRDPIPRRREPTELRSDADVRGRAAARTEARTRETLQRSRTPRILPAEPSVPPPLWKRIPRTSGAIADDWRHDITREVGPWLDRGILAELLDTLGSRISSKFLRCKQELWCGPSDELQTAENFRQNIRVVLYDVRKGMDMKQLPRFVAVSREMHPLSWSEVAFTKRGRTWTSREGDAGSTEIDSGADFVLVVQHPTYHSSLAYEKEKQAYTAIMNPTQRNSYHPATTLILIHDNQEFPLCPGISQMSPKDYKITRLVHEINEHRPGLIVYKALEPDSKIIMDLLCESDASGVTVCILSPMSMMPYCGVYTHECEGDADMVCVGPLARTIGKDICVWFEGDGYTPKAYQDTNQHKFVDLLKTIADEAYLEMMSSAMVAATGGDLDDVPDYEPDTPEGSDVEIAGGVGDLEGVSSGGVEEAQMREEQERLVEQAMKPPTTPEERERAWLESLPLPGVPKNEQERRALWRKLPQKVRVAIRRLHRQFNHPAPRTLEAILKAGGASKEFVQAAKLVRCDTCIKTSGKPRGHPVGSGTKEYQVGDALGVDILEVVDSDKQRFQCMNMVDIASGFQQLEVLRPVSKEHQGPPSAEMCLEAIQRWVTWLGPPKVLMADRGTHNRGLLSKWAAEKGIDLKYAPTEAPWQLGKVERHGGLAKAIVRKVIHETPVRGITEVRRAAQEVVAIKNAMVNSGGYSPQQWITGRNPTEPGALTHEVSEQQQNSPEAGSTQDPKKRKIVVKQAEIAIDKTGEDNEAFAVEEIAMATKMKQRKGEREATKSGRSYSLGAYAHGPFAGLTNATMEQVWFVRYVNEYLKAKGATEGWSSFVVNFNTEASLHKDSNNLPGSMNQLTSLGPFTGGELWVRDSSARGKHAEYEGRAGRLLESRRKIVAFGPDQPHATMPFEGERWSISTYASRGYASLDKEQRKALKSLGFHTEPLEALMKDTGYLSYRNGVEIDEDSDVAEEMSPSSWEQAINEATSRDGSEDYWQVMKGHFIRVHKKPRVMLYTPDESDFPGSIDEISYSRSTYKTFADGTKQTVEDEWGMIREADSKDSREWTGFTCFKQKLFGSTDLSSLPDAPVSDAGYIAFMTERLAKTAIAEEAAQGKKPKKLDIRDVDERTRDGILGARGDEWKKYQTWNAAVPIQGELLGKLLQEGHKPVPSQWVDVDKHEHLKGTEAYTPKFRSRLVSCGNFEDVDESQLRCDSPTAEAETHCMIASYAACHRLRLYCGDVSSAYFQSEPLERVILMKQPRGGLPGVDPEAMLLCRLPVYGTMDAGRGFFVRLSKVARQEGLKMSKIGPGLYYVPGTDGTPAVMLGTHVDDLLWAHTDEGKKLMDRVLSHFELGKIEEGDFRYCGRRFRQDNEYNVSIDTEDNTRLIRHISVEQHRKGSEKITDQETTSLRSVVGFLAWVARYSRPDLCYRVNCLQRCISKATVADLRDANKVVDLARADMSMSMNYPAGLFTWKEACVVSFSDASFAGEPGFRSQQGRIHYITAESMVDTNTHVAHIIGYASTTIRRAETYGMQGAVEAGDRIRAILCELRGQLPVLKNWLEESQKHMRHEWVSDCRSLTDHLGTCHGNKVTDKRLAIELESMRQQLWCEDVKTHELYKPHSDKLRWTDTATQVADALTKSMRPHQLFRMMQEGKVILSDPTKKLKKGEVPSGD</sequence>
<dbReference type="InterPro" id="IPR036397">
    <property type="entry name" value="RNaseH_sf"/>
</dbReference>
<feature type="region of interest" description="Disordered" evidence="1">
    <location>
        <begin position="829"/>
        <end position="857"/>
    </location>
</feature>
<dbReference type="GO" id="GO:0003676">
    <property type="term" value="F:nucleic acid binding"/>
    <property type="evidence" value="ECO:0007669"/>
    <property type="project" value="InterPro"/>
</dbReference>
<feature type="compositionally biased region" description="Basic and acidic residues" evidence="1">
    <location>
        <begin position="1201"/>
        <end position="1234"/>
    </location>
</feature>
<feature type="compositionally biased region" description="Basic and acidic residues" evidence="1">
    <location>
        <begin position="107"/>
        <end position="117"/>
    </location>
</feature>
<dbReference type="Proteomes" id="UP000604046">
    <property type="component" value="Unassembled WGS sequence"/>
</dbReference>
<evidence type="ECO:0000313" key="4">
    <source>
        <dbReference type="Proteomes" id="UP000604046"/>
    </source>
</evidence>
<feature type="region of interest" description="Disordered" evidence="1">
    <location>
        <begin position="1888"/>
        <end position="1928"/>
    </location>
</feature>
<dbReference type="SUPFAM" id="SSF53098">
    <property type="entry name" value="Ribonuclease H-like"/>
    <property type="match status" value="1"/>
</dbReference>
<comment type="caution">
    <text evidence="3">The sequence shown here is derived from an EMBL/GenBank/DDBJ whole genome shotgun (WGS) entry which is preliminary data.</text>
</comment>
<reference evidence="3" key="1">
    <citation type="submission" date="2021-02" db="EMBL/GenBank/DDBJ databases">
        <authorList>
            <person name="Dougan E. K."/>
            <person name="Rhodes N."/>
            <person name="Thang M."/>
            <person name="Chan C."/>
        </authorList>
    </citation>
    <scope>NUCLEOTIDE SEQUENCE</scope>
</reference>
<feature type="region of interest" description="Disordered" evidence="1">
    <location>
        <begin position="616"/>
        <end position="652"/>
    </location>
</feature>
<name>A0A812SP42_9DINO</name>
<dbReference type="InterPro" id="IPR013103">
    <property type="entry name" value="RVT_2"/>
</dbReference>
<dbReference type="EMBL" id="CAJNDS010002474">
    <property type="protein sequence ID" value="CAE7490476.1"/>
    <property type="molecule type" value="Genomic_DNA"/>
</dbReference>
<feature type="region of interest" description="Disordered" evidence="1">
    <location>
        <begin position="1191"/>
        <end position="1256"/>
    </location>
</feature>
<dbReference type="InterPro" id="IPR012337">
    <property type="entry name" value="RNaseH-like_sf"/>
</dbReference>
<dbReference type="GO" id="GO:0015074">
    <property type="term" value="P:DNA integration"/>
    <property type="evidence" value="ECO:0007669"/>
    <property type="project" value="InterPro"/>
</dbReference>
<gene>
    <name evidence="3" type="primary">TY5A</name>
    <name evidence="3" type="ORF">SNAT2548_LOCUS27501</name>
</gene>
<protein>
    <submittedName>
        <fullName evidence="3">TY5A protein</fullName>
    </submittedName>
</protein>
<dbReference type="OrthoDB" id="5423336at2759"/>
<proteinExistence type="predicted"/>
<feature type="domain" description="Integrase catalytic" evidence="2">
    <location>
        <begin position="1717"/>
        <end position="1907"/>
    </location>
</feature>
<feature type="region of interest" description="Disordered" evidence="1">
    <location>
        <begin position="107"/>
        <end position="126"/>
    </location>
</feature>
<dbReference type="InterPro" id="IPR001584">
    <property type="entry name" value="Integrase_cat-core"/>
</dbReference>
<feature type="compositionally biased region" description="Polar residues" evidence="1">
    <location>
        <begin position="1888"/>
        <end position="1898"/>
    </location>
</feature>
<accession>A0A812SP42</accession>
<feature type="region of interest" description="Disordered" evidence="1">
    <location>
        <begin position="47"/>
        <end position="101"/>
    </location>
</feature>
<evidence type="ECO:0000256" key="1">
    <source>
        <dbReference type="SAM" id="MobiDB-lite"/>
    </source>
</evidence>